<feature type="compositionally biased region" description="Low complexity" evidence="1">
    <location>
        <begin position="79"/>
        <end position="89"/>
    </location>
</feature>
<proteinExistence type="predicted"/>
<name>A0A9P7DQA4_9AGAM</name>
<evidence type="ECO:0000313" key="2">
    <source>
        <dbReference type="EMBL" id="KAG1800470.1"/>
    </source>
</evidence>
<dbReference type="OrthoDB" id="2686745at2759"/>
<keyword evidence="3" id="KW-1185">Reference proteome</keyword>
<dbReference type="EMBL" id="JABBWE010000009">
    <property type="protein sequence ID" value="KAG1800470.1"/>
    <property type="molecule type" value="Genomic_DNA"/>
</dbReference>
<dbReference type="Proteomes" id="UP000719766">
    <property type="component" value="Unassembled WGS sequence"/>
</dbReference>
<dbReference type="AlphaFoldDB" id="A0A9P7DQA4"/>
<gene>
    <name evidence="2" type="ORF">HD556DRAFT_1305212</name>
</gene>
<feature type="region of interest" description="Disordered" evidence="1">
    <location>
        <begin position="1"/>
        <end position="24"/>
    </location>
</feature>
<protein>
    <submittedName>
        <fullName evidence="2">Uncharacterized protein</fullName>
    </submittedName>
</protein>
<evidence type="ECO:0000256" key="1">
    <source>
        <dbReference type="SAM" id="MobiDB-lite"/>
    </source>
</evidence>
<evidence type="ECO:0000313" key="3">
    <source>
        <dbReference type="Proteomes" id="UP000719766"/>
    </source>
</evidence>
<feature type="compositionally biased region" description="Low complexity" evidence="1">
    <location>
        <begin position="104"/>
        <end position="125"/>
    </location>
</feature>
<comment type="caution">
    <text evidence="2">The sequence shown here is derived from an EMBL/GenBank/DDBJ whole genome shotgun (WGS) entry which is preliminary data.</text>
</comment>
<dbReference type="RefSeq" id="XP_041164456.1">
    <property type="nucleotide sequence ID" value="XM_041299755.1"/>
</dbReference>
<reference evidence="2" key="1">
    <citation type="journal article" date="2020" name="New Phytol.">
        <title>Comparative genomics reveals dynamic genome evolution in host specialist ectomycorrhizal fungi.</title>
        <authorList>
            <person name="Lofgren L.A."/>
            <person name="Nguyen N.H."/>
            <person name="Vilgalys R."/>
            <person name="Ruytinx J."/>
            <person name="Liao H.L."/>
            <person name="Branco S."/>
            <person name="Kuo A."/>
            <person name="LaButti K."/>
            <person name="Lipzen A."/>
            <person name="Andreopoulos W."/>
            <person name="Pangilinan J."/>
            <person name="Riley R."/>
            <person name="Hundley H."/>
            <person name="Na H."/>
            <person name="Barry K."/>
            <person name="Grigoriev I.V."/>
            <person name="Stajich J.E."/>
            <person name="Kennedy P.G."/>
        </authorList>
    </citation>
    <scope>NUCLEOTIDE SEQUENCE</scope>
    <source>
        <strain evidence="2">S12</strain>
    </source>
</reference>
<sequence length="251" mass="28042">MPNKTNAVSPFYDQEPGAPPPFPPMLTDQLELFDSAHRSTMLVSDEILPSRISTVDPPQHIKHREHTPAPEFKLAARPSQNDSSSSPYSKRVSFERSSSRTPMLSDYSSSLDSMSESGSSTSTESLSDESKIPKPPGEPGRPGRGGYTLNEALDWNPKAYAKFKKSMHHLIEEHLNTTKCASSQNHALLKVVRDKAVDAFPDLENYRDFWPLNDMIMMRLKYTSGRARQTQAMMAVGKSKSKTKKDPSKAR</sequence>
<accession>A0A9P7DQA4</accession>
<dbReference type="GeneID" id="64593519"/>
<feature type="region of interest" description="Disordered" evidence="1">
    <location>
        <begin position="232"/>
        <end position="251"/>
    </location>
</feature>
<organism evidence="2 3">
    <name type="scientific">Suillus plorans</name>
    <dbReference type="NCBI Taxonomy" id="116603"/>
    <lineage>
        <taxon>Eukaryota</taxon>
        <taxon>Fungi</taxon>
        <taxon>Dikarya</taxon>
        <taxon>Basidiomycota</taxon>
        <taxon>Agaricomycotina</taxon>
        <taxon>Agaricomycetes</taxon>
        <taxon>Agaricomycetidae</taxon>
        <taxon>Boletales</taxon>
        <taxon>Suillineae</taxon>
        <taxon>Suillaceae</taxon>
        <taxon>Suillus</taxon>
    </lineage>
</organism>
<feature type="region of interest" description="Disordered" evidence="1">
    <location>
        <begin position="46"/>
        <end position="150"/>
    </location>
</feature>